<accession>A0ABR2HEE9</accession>
<keyword evidence="3" id="KW-1185">Reference proteome</keyword>
<evidence type="ECO:0000313" key="1">
    <source>
        <dbReference type="EMBL" id="KAK8845803.1"/>
    </source>
</evidence>
<name>A0ABR2HEE9_9EUKA</name>
<proteinExistence type="predicted"/>
<comment type="caution">
    <text evidence="2">The sequence shown here is derived from an EMBL/GenBank/DDBJ whole genome shotgun (WGS) entry which is preliminary data.</text>
</comment>
<gene>
    <name evidence="1" type="ORF">M9Y10_020724</name>
    <name evidence="2" type="ORF">M9Y10_020733</name>
</gene>
<dbReference type="EMBL" id="JAPFFF010000030">
    <property type="protein sequence ID" value="KAK8845803.1"/>
    <property type="molecule type" value="Genomic_DNA"/>
</dbReference>
<dbReference type="Proteomes" id="UP001470230">
    <property type="component" value="Unassembled WGS sequence"/>
</dbReference>
<dbReference type="EMBL" id="JAPFFF010000030">
    <property type="protein sequence ID" value="KAK8845811.1"/>
    <property type="molecule type" value="Genomic_DNA"/>
</dbReference>
<evidence type="ECO:0000313" key="2">
    <source>
        <dbReference type="EMBL" id="KAK8845811.1"/>
    </source>
</evidence>
<reference evidence="2 3" key="1">
    <citation type="submission" date="2024-04" db="EMBL/GenBank/DDBJ databases">
        <title>Tritrichomonas musculus Genome.</title>
        <authorList>
            <person name="Alves-Ferreira E."/>
            <person name="Grigg M."/>
            <person name="Lorenzi H."/>
            <person name="Galac M."/>
        </authorList>
    </citation>
    <scope>NUCLEOTIDE SEQUENCE [LARGE SCALE GENOMIC DNA]</scope>
    <source>
        <strain evidence="2 3">EAF2021</strain>
    </source>
</reference>
<evidence type="ECO:0000313" key="3">
    <source>
        <dbReference type="Proteomes" id="UP001470230"/>
    </source>
</evidence>
<sequence>MQNDYSLLTDELIQYIPKNMQKERILLLQQQILSENSFEYQRLEFEIQKEREMRLKSMIKDGHELSPHKVDKMNQKYLIQILKSASDDLSIQVMKSASTGIYNLFKK</sequence>
<organism evidence="2 3">
    <name type="scientific">Tritrichomonas musculus</name>
    <dbReference type="NCBI Taxonomy" id="1915356"/>
    <lineage>
        <taxon>Eukaryota</taxon>
        <taxon>Metamonada</taxon>
        <taxon>Parabasalia</taxon>
        <taxon>Tritrichomonadida</taxon>
        <taxon>Tritrichomonadidae</taxon>
        <taxon>Tritrichomonas</taxon>
    </lineage>
</organism>
<protein>
    <submittedName>
        <fullName evidence="2">Uncharacterized protein</fullName>
    </submittedName>
</protein>